<reference evidence="1 2" key="2">
    <citation type="submission" date="2020-01" db="EMBL/GenBank/DDBJ databases">
        <title>Microvirga sp. nov., an arsenate reduction bacterium isolated from Tibet hotspring sediments.</title>
        <authorList>
            <person name="Xian W.-D."/>
            <person name="Li W.-J."/>
        </authorList>
    </citation>
    <scope>NUCLEOTIDE SEQUENCE [LARGE SCALE GENOMIC DNA]</scope>
    <source>
        <strain evidence="1 2">KCTC 23863</strain>
    </source>
</reference>
<dbReference type="SUPFAM" id="SSF53850">
    <property type="entry name" value="Periplasmic binding protein-like II"/>
    <property type="match status" value="1"/>
</dbReference>
<dbReference type="Gene3D" id="3.40.190.290">
    <property type="match status" value="1"/>
</dbReference>
<evidence type="ECO:0008006" key="3">
    <source>
        <dbReference type="Google" id="ProtNLM"/>
    </source>
</evidence>
<name>A0A7X3SQF9_9HYPH</name>
<gene>
    <name evidence="1" type="ORF">GR328_19135</name>
</gene>
<dbReference type="EMBL" id="WURB01000017">
    <property type="protein sequence ID" value="MXQ13536.1"/>
    <property type="molecule type" value="Genomic_DNA"/>
</dbReference>
<dbReference type="OrthoDB" id="7840053at2"/>
<dbReference type="Proteomes" id="UP000436483">
    <property type="component" value="Unassembled WGS sequence"/>
</dbReference>
<dbReference type="AlphaFoldDB" id="A0A7X3SQF9"/>
<protein>
    <recommendedName>
        <fullName evidence="3">LysR substrate-binding domain-containing protein</fullName>
    </recommendedName>
</protein>
<keyword evidence="2" id="KW-1185">Reference proteome</keyword>
<comment type="caution">
    <text evidence="1">The sequence shown here is derived from an EMBL/GenBank/DDBJ whole genome shotgun (WGS) entry which is preliminary data.</text>
</comment>
<sequence length="98" mass="10834">MLGADVHPPLHWLPSSQAFVDAALAGIGWGMNPEPLVIDHLRAGRLVALRPDRPLDVPLFWQQSRIVSPVLGNVARAVVHEARTMLVQTSFERRSRAP</sequence>
<reference evidence="1 2" key="1">
    <citation type="submission" date="2019-12" db="EMBL/GenBank/DDBJ databases">
        <authorList>
            <person name="Yuan C.-G."/>
        </authorList>
    </citation>
    <scope>NUCLEOTIDE SEQUENCE [LARGE SCALE GENOMIC DNA]</scope>
    <source>
        <strain evidence="1 2">KCTC 23863</strain>
    </source>
</reference>
<accession>A0A7X3SQF9</accession>
<organism evidence="1 2">
    <name type="scientific">Microvirga makkahensis</name>
    <dbReference type="NCBI Taxonomy" id="1128670"/>
    <lineage>
        <taxon>Bacteria</taxon>
        <taxon>Pseudomonadati</taxon>
        <taxon>Pseudomonadota</taxon>
        <taxon>Alphaproteobacteria</taxon>
        <taxon>Hyphomicrobiales</taxon>
        <taxon>Methylobacteriaceae</taxon>
        <taxon>Microvirga</taxon>
    </lineage>
</organism>
<evidence type="ECO:0000313" key="1">
    <source>
        <dbReference type="EMBL" id="MXQ13536.1"/>
    </source>
</evidence>
<evidence type="ECO:0000313" key="2">
    <source>
        <dbReference type="Proteomes" id="UP000436483"/>
    </source>
</evidence>
<proteinExistence type="predicted"/>